<dbReference type="GeneID" id="43658114"/>
<reference evidence="1 2" key="1">
    <citation type="submission" date="2019-04" db="EMBL/GenBank/DDBJ databases">
        <title>Friends and foes A comparative genomics studyof 23 Aspergillus species from section Flavi.</title>
        <authorList>
            <consortium name="DOE Joint Genome Institute"/>
            <person name="Kjaerbolling I."/>
            <person name="Vesth T."/>
            <person name="Frisvad J.C."/>
            <person name="Nybo J.L."/>
            <person name="Theobald S."/>
            <person name="Kildgaard S."/>
            <person name="Isbrandt T."/>
            <person name="Kuo A."/>
            <person name="Sato A."/>
            <person name="Lyhne E.K."/>
            <person name="Kogle M.E."/>
            <person name="Wiebenga A."/>
            <person name="Kun R.S."/>
            <person name="Lubbers R.J."/>
            <person name="Makela M.R."/>
            <person name="Barry K."/>
            <person name="Chovatia M."/>
            <person name="Clum A."/>
            <person name="Daum C."/>
            <person name="Haridas S."/>
            <person name="He G."/>
            <person name="LaButti K."/>
            <person name="Lipzen A."/>
            <person name="Mondo S."/>
            <person name="Riley R."/>
            <person name="Salamov A."/>
            <person name="Simmons B.A."/>
            <person name="Magnuson J.K."/>
            <person name="Henrissat B."/>
            <person name="Mortensen U.H."/>
            <person name="Larsen T.O."/>
            <person name="Devries R.P."/>
            <person name="Grigoriev I.V."/>
            <person name="Machida M."/>
            <person name="Baker S.E."/>
            <person name="Andersen M.R."/>
        </authorList>
    </citation>
    <scope>NUCLEOTIDE SEQUENCE [LARGE SCALE GENOMIC DNA]</scope>
    <source>
        <strain evidence="1 2">CBS 763.97</strain>
    </source>
</reference>
<dbReference type="AlphaFoldDB" id="A0A5N6ZJA9"/>
<name>A0A5N6ZJA9_9EURO</name>
<dbReference type="Proteomes" id="UP000326268">
    <property type="component" value="Unassembled WGS sequence"/>
</dbReference>
<accession>A0A5N6ZJA9</accession>
<dbReference type="Gene3D" id="3.30.1330.40">
    <property type="entry name" value="RutC-like"/>
    <property type="match status" value="1"/>
</dbReference>
<dbReference type="SUPFAM" id="SSF55298">
    <property type="entry name" value="YjgF-like"/>
    <property type="match status" value="1"/>
</dbReference>
<dbReference type="InterPro" id="IPR035959">
    <property type="entry name" value="RutC-like_sf"/>
</dbReference>
<evidence type="ECO:0000313" key="2">
    <source>
        <dbReference type="Proteomes" id="UP000326268"/>
    </source>
</evidence>
<dbReference type="RefSeq" id="XP_031920788.1">
    <property type="nucleotide sequence ID" value="XM_032073668.1"/>
</dbReference>
<keyword evidence="2" id="KW-1185">Reference proteome</keyword>
<proteinExistence type="predicted"/>
<protein>
    <submittedName>
        <fullName evidence="1">Uncharacterized protein</fullName>
    </submittedName>
</protein>
<gene>
    <name evidence="1" type="ORF">BDV27DRAFT_164274</name>
</gene>
<sequence length="275" mass="30941">MTHIRPRANLNTKSTIYQSKRHLHFNGLTKVFYNFASNRIQAFNPPGLLSKLSDDLKFSQAIVLPPNASLVVTSGQCGFRKDGSVPEDVHEQIGLSFSSIEKTLHVAWVVQGWTNVYHIMTASISITRTCLIYLTDIRGSHEEAKEHFPMARYAAELWTGYAALAQDSEDIVQKTVKFIEEEVTFQRWSRLYQADRSWADDPGPPRASKLYYACLNRLLAAARVLITKGEDIDAQGGEYGKCSPGRLVRRLSRDCQTVLNTEEANASEEGYHADL</sequence>
<organism evidence="1 2">
    <name type="scientific">Aspergillus caelatus</name>
    <dbReference type="NCBI Taxonomy" id="61420"/>
    <lineage>
        <taxon>Eukaryota</taxon>
        <taxon>Fungi</taxon>
        <taxon>Dikarya</taxon>
        <taxon>Ascomycota</taxon>
        <taxon>Pezizomycotina</taxon>
        <taxon>Eurotiomycetes</taxon>
        <taxon>Eurotiomycetidae</taxon>
        <taxon>Eurotiales</taxon>
        <taxon>Aspergillaceae</taxon>
        <taxon>Aspergillus</taxon>
        <taxon>Aspergillus subgen. Circumdati</taxon>
    </lineage>
</organism>
<dbReference type="OrthoDB" id="4772757at2759"/>
<dbReference type="EMBL" id="ML737975">
    <property type="protein sequence ID" value="KAE8357707.1"/>
    <property type="molecule type" value="Genomic_DNA"/>
</dbReference>
<evidence type="ECO:0000313" key="1">
    <source>
        <dbReference type="EMBL" id="KAE8357707.1"/>
    </source>
</evidence>